<dbReference type="CDD" id="cd00454">
    <property type="entry name" value="TrHb1_N"/>
    <property type="match status" value="1"/>
</dbReference>
<dbReference type="InterPro" id="IPR016339">
    <property type="entry name" value="Hemoglobin_trunc_I"/>
</dbReference>
<feature type="binding site" description="proximal binding residue" evidence="7">
    <location>
        <position position="79"/>
    </location>
    <ligand>
        <name>heme</name>
        <dbReference type="ChEBI" id="CHEBI:30413"/>
    </ligand>
    <ligandPart>
        <name>Fe</name>
        <dbReference type="ChEBI" id="CHEBI:18248"/>
    </ligandPart>
</feature>
<dbReference type="Gene3D" id="1.10.490.10">
    <property type="entry name" value="Globins"/>
    <property type="match status" value="1"/>
</dbReference>
<dbReference type="GO" id="GO:0020037">
    <property type="term" value="F:heme binding"/>
    <property type="evidence" value="ECO:0007669"/>
    <property type="project" value="InterPro"/>
</dbReference>
<evidence type="ECO:0000256" key="7">
    <source>
        <dbReference type="PIRSR" id="PIRSR002030-1"/>
    </source>
</evidence>
<keyword evidence="10" id="KW-1185">Reference proteome</keyword>
<keyword evidence="3 6" id="KW-0349">Heme</keyword>
<evidence type="ECO:0000256" key="8">
    <source>
        <dbReference type="PIRSR" id="PIRSR601486-1"/>
    </source>
</evidence>
<dbReference type="Proteomes" id="UP000230842">
    <property type="component" value="Unassembled WGS sequence"/>
</dbReference>
<reference evidence="9 10" key="1">
    <citation type="submission" date="2017-11" db="EMBL/GenBank/DDBJ databases">
        <title>Genomic Encyclopedia of Archaeal and Bacterial Type Strains, Phase II (KMG-II): From Individual Species to Whole Genera.</title>
        <authorList>
            <person name="Goeker M."/>
        </authorList>
    </citation>
    <scope>NUCLEOTIDE SEQUENCE [LARGE SCALE GENOMIC DNA]</scope>
    <source>
        <strain evidence="9 10">DSM 27763</strain>
    </source>
</reference>
<keyword evidence="5 6" id="KW-0408">Iron</keyword>
<keyword evidence="2 6" id="KW-0813">Transport</keyword>
<dbReference type="EMBL" id="PGEZ01000001">
    <property type="protein sequence ID" value="PJJ57595.1"/>
    <property type="molecule type" value="Genomic_DNA"/>
</dbReference>
<dbReference type="InterPro" id="IPR012292">
    <property type="entry name" value="Globin/Proto"/>
</dbReference>
<name>A0A0B2BLI9_9ACTN</name>
<dbReference type="GO" id="GO:0046872">
    <property type="term" value="F:metal ion binding"/>
    <property type="evidence" value="ECO:0007669"/>
    <property type="project" value="UniProtKB-UniRule"/>
</dbReference>
<dbReference type="Pfam" id="PF01152">
    <property type="entry name" value="Bac_globin"/>
    <property type="match status" value="1"/>
</dbReference>
<feature type="binding site" description="distal binding residue" evidence="8">
    <location>
        <position position="79"/>
    </location>
    <ligand>
        <name>heme</name>
        <dbReference type="ChEBI" id="CHEBI:30413"/>
    </ligand>
    <ligandPart>
        <name>Fe</name>
        <dbReference type="ChEBI" id="CHEBI:18248"/>
    </ligandPart>
</feature>
<comment type="similarity">
    <text evidence="1 6">Belongs to the truncated hemoglobin family. Group I subfamily.</text>
</comment>
<dbReference type="InterPro" id="IPR001486">
    <property type="entry name" value="Hemoglobin_trunc"/>
</dbReference>
<dbReference type="PIRSF" id="PIRSF002030">
    <property type="entry name" value="Globin_Protozoa/Cyanobacteria"/>
    <property type="match status" value="1"/>
</dbReference>
<evidence type="ECO:0000313" key="10">
    <source>
        <dbReference type="Proteomes" id="UP000230842"/>
    </source>
</evidence>
<feature type="binding site" description="distal binding residue" evidence="8">
    <location>
        <position position="55"/>
    </location>
    <ligand>
        <name>heme</name>
        <dbReference type="ChEBI" id="CHEBI:30413"/>
    </ligand>
    <ligandPart>
        <name>Fe</name>
        <dbReference type="ChEBI" id="CHEBI:18248"/>
    </ligandPart>
</feature>
<accession>A0A0B2BLI9</accession>
<dbReference type="SUPFAM" id="SSF46458">
    <property type="entry name" value="Globin-like"/>
    <property type="match status" value="1"/>
</dbReference>
<dbReference type="AlphaFoldDB" id="A0A0B2BLI9"/>
<comment type="caution">
    <text evidence="9">The sequence shown here is derived from an EMBL/GenBank/DDBJ whole genome shotgun (WGS) entry which is preliminary data.</text>
</comment>
<evidence type="ECO:0000256" key="3">
    <source>
        <dbReference type="ARBA" id="ARBA00022617"/>
    </source>
</evidence>
<protein>
    <recommendedName>
        <fullName evidence="6">Group 1 truncated hemoglobin</fullName>
    </recommendedName>
</protein>
<dbReference type="RefSeq" id="WP_039343690.1">
    <property type="nucleotide sequence ID" value="NZ_PGEZ01000001.1"/>
</dbReference>
<sequence length="129" mass="13759">MTEVETRPDEQTPYERIGGGSAVSAVVDAFYQRVVADPQLAPYFSEVDMAQLKRHQAQLISHLLDGPVSYEGRELGEAHAGLGITDADYGRVVGHLVSVLVEAGVPEDILASLGGTLEAVQPDIVSRTS</sequence>
<dbReference type="GO" id="GO:0005344">
    <property type="term" value="F:oxygen carrier activity"/>
    <property type="evidence" value="ECO:0007669"/>
    <property type="project" value="UniProtKB-UniRule"/>
</dbReference>
<evidence type="ECO:0000256" key="5">
    <source>
        <dbReference type="ARBA" id="ARBA00023004"/>
    </source>
</evidence>
<evidence type="ECO:0000256" key="4">
    <source>
        <dbReference type="ARBA" id="ARBA00022723"/>
    </source>
</evidence>
<keyword evidence="4 6" id="KW-0479">Metal-binding</keyword>
<evidence type="ECO:0000256" key="6">
    <source>
        <dbReference type="PIRNR" id="PIRNR002030"/>
    </source>
</evidence>
<evidence type="ECO:0000256" key="2">
    <source>
        <dbReference type="ARBA" id="ARBA00022448"/>
    </source>
</evidence>
<dbReference type="GO" id="GO:0019825">
    <property type="term" value="F:oxygen binding"/>
    <property type="evidence" value="ECO:0007669"/>
    <property type="project" value="InterPro"/>
</dbReference>
<organism evidence="9 10">
    <name type="scientific">Mumia flava</name>
    <dbReference type="NCBI Taxonomy" id="1348852"/>
    <lineage>
        <taxon>Bacteria</taxon>
        <taxon>Bacillati</taxon>
        <taxon>Actinomycetota</taxon>
        <taxon>Actinomycetes</taxon>
        <taxon>Propionibacteriales</taxon>
        <taxon>Nocardioidaceae</taxon>
        <taxon>Mumia</taxon>
    </lineage>
</organism>
<proteinExistence type="inferred from homology"/>
<evidence type="ECO:0000313" key="9">
    <source>
        <dbReference type="EMBL" id="PJJ57595.1"/>
    </source>
</evidence>
<dbReference type="InterPro" id="IPR009050">
    <property type="entry name" value="Globin-like_sf"/>
</dbReference>
<gene>
    <name evidence="9" type="ORF">CLV56_1830</name>
</gene>
<evidence type="ECO:0000256" key="1">
    <source>
        <dbReference type="ARBA" id="ARBA00009660"/>
    </source>
</evidence>
<keyword evidence="6" id="KW-0561">Oxygen transport</keyword>
<dbReference type="OrthoDB" id="9798157at2"/>
<comment type="cofactor">
    <cofactor evidence="7">
        <name>heme</name>
        <dbReference type="ChEBI" id="CHEBI:30413"/>
    </cofactor>
    <text evidence="7">Binds 1 heme group per subunit.</text>
</comment>